<dbReference type="InterPro" id="IPR018060">
    <property type="entry name" value="HTH_AraC"/>
</dbReference>
<dbReference type="AlphaFoldDB" id="A0A1V4HU91"/>
<dbReference type="InterPro" id="IPR018062">
    <property type="entry name" value="HTH_AraC-typ_CS"/>
</dbReference>
<evidence type="ECO:0000313" key="5">
    <source>
        <dbReference type="EMBL" id="OPH62093.1"/>
    </source>
</evidence>
<dbReference type="InterPro" id="IPR037923">
    <property type="entry name" value="HTH-like"/>
</dbReference>
<dbReference type="RefSeq" id="WP_079409088.1">
    <property type="nucleotide sequence ID" value="NZ_MBTG01000001.1"/>
</dbReference>
<dbReference type="GO" id="GO:0043565">
    <property type="term" value="F:sequence-specific DNA binding"/>
    <property type="evidence" value="ECO:0007669"/>
    <property type="project" value="InterPro"/>
</dbReference>
<dbReference type="PRINTS" id="PR00032">
    <property type="entry name" value="HTHARAC"/>
</dbReference>
<proteinExistence type="predicted"/>
<keyword evidence="3" id="KW-0804">Transcription</keyword>
<feature type="domain" description="HTH araC/xylS-type" evidence="4">
    <location>
        <begin position="194"/>
        <end position="292"/>
    </location>
</feature>
<protein>
    <recommendedName>
        <fullName evidence="4">HTH araC/xylS-type domain-containing protein</fullName>
    </recommendedName>
</protein>
<comment type="caution">
    <text evidence="5">The sequence shown here is derived from an EMBL/GenBank/DDBJ whole genome shotgun (WGS) entry which is preliminary data.</text>
</comment>
<dbReference type="SMART" id="SM00342">
    <property type="entry name" value="HTH_ARAC"/>
    <property type="match status" value="1"/>
</dbReference>
<organism evidence="5 6">
    <name type="scientific">Paenibacillus ferrarius</name>
    <dbReference type="NCBI Taxonomy" id="1469647"/>
    <lineage>
        <taxon>Bacteria</taxon>
        <taxon>Bacillati</taxon>
        <taxon>Bacillota</taxon>
        <taxon>Bacilli</taxon>
        <taxon>Bacillales</taxon>
        <taxon>Paenibacillaceae</taxon>
        <taxon>Paenibacillus</taxon>
    </lineage>
</organism>
<evidence type="ECO:0000259" key="4">
    <source>
        <dbReference type="PROSITE" id="PS01124"/>
    </source>
</evidence>
<dbReference type="PROSITE" id="PS01124">
    <property type="entry name" value="HTH_ARAC_FAMILY_2"/>
    <property type="match status" value="1"/>
</dbReference>
<accession>A0A1V4HU91</accession>
<keyword evidence="2" id="KW-0238">DNA-binding</keyword>
<dbReference type="Gene3D" id="2.60.120.10">
    <property type="entry name" value="Jelly Rolls"/>
    <property type="match status" value="1"/>
</dbReference>
<dbReference type="OrthoDB" id="149040at2"/>
<dbReference type="Pfam" id="PF12833">
    <property type="entry name" value="HTH_18"/>
    <property type="match status" value="1"/>
</dbReference>
<dbReference type="Pfam" id="PF02311">
    <property type="entry name" value="AraC_binding"/>
    <property type="match status" value="1"/>
</dbReference>
<evidence type="ECO:0000256" key="2">
    <source>
        <dbReference type="ARBA" id="ARBA00023125"/>
    </source>
</evidence>
<dbReference type="InterPro" id="IPR003313">
    <property type="entry name" value="AraC-bd"/>
</dbReference>
<dbReference type="InterPro" id="IPR020449">
    <property type="entry name" value="Tscrpt_reg_AraC-type_HTH"/>
</dbReference>
<keyword evidence="1" id="KW-0805">Transcription regulation</keyword>
<gene>
    <name evidence="5" type="ORF">BC351_02315</name>
</gene>
<keyword evidence="6" id="KW-1185">Reference proteome</keyword>
<reference evidence="6" key="1">
    <citation type="submission" date="2016-07" db="EMBL/GenBank/DDBJ databases">
        <authorList>
            <person name="Florea S."/>
            <person name="Webb J.S."/>
            <person name="Jaromczyk J."/>
            <person name="Schardl C.L."/>
        </authorList>
    </citation>
    <scope>NUCLEOTIDE SEQUENCE [LARGE SCALE GENOMIC DNA]</scope>
    <source>
        <strain evidence="6">CY1</strain>
    </source>
</reference>
<dbReference type="PROSITE" id="PS00041">
    <property type="entry name" value="HTH_ARAC_FAMILY_1"/>
    <property type="match status" value="1"/>
</dbReference>
<name>A0A1V4HU91_9BACL</name>
<dbReference type="GO" id="GO:0003700">
    <property type="term" value="F:DNA-binding transcription factor activity"/>
    <property type="evidence" value="ECO:0007669"/>
    <property type="project" value="InterPro"/>
</dbReference>
<dbReference type="InterPro" id="IPR009057">
    <property type="entry name" value="Homeodomain-like_sf"/>
</dbReference>
<dbReference type="PANTHER" id="PTHR43280:SF28">
    <property type="entry name" value="HTH-TYPE TRANSCRIPTIONAL ACTIVATOR RHAS"/>
    <property type="match status" value="1"/>
</dbReference>
<dbReference type="SUPFAM" id="SSF51215">
    <property type="entry name" value="Regulatory protein AraC"/>
    <property type="match status" value="1"/>
</dbReference>
<dbReference type="STRING" id="1469647.BC351_02315"/>
<evidence type="ECO:0000256" key="1">
    <source>
        <dbReference type="ARBA" id="ARBA00023015"/>
    </source>
</evidence>
<sequence>MLSHAIYSRSNLYLNQHLAQLQGACASIFVHYWGAKPQHMGNSPHAHSFFEICYVVEGEGIYSANGITYPLRAGTLYCSKPESRHYIQSNQGMLLLFFAIEPIASKSSEAFMQDFHQLCAYPHLFIPNAEQTAPALIWQALLMQAAEAEIRYPESIEHLAYTLIMSCFSLFQLYCLSGDTATSTTISPLQGTLKQAKEYIQTHLTSKIALAEVAQSLHLSERQLSRLISEELGQSFPSVVKTERVKRAAYLLGYTDIPLKQIAEDTGFESIHYFTQVFTKEMGTTPSTFRKKGLNTESVDAGIHKYLEQVATRYQKNKQEVKLD</sequence>
<evidence type="ECO:0000256" key="3">
    <source>
        <dbReference type="ARBA" id="ARBA00023163"/>
    </source>
</evidence>
<evidence type="ECO:0000313" key="6">
    <source>
        <dbReference type="Proteomes" id="UP000190626"/>
    </source>
</evidence>
<dbReference type="EMBL" id="MBTG01000001">
    <property type="protein sequence ID" value="OPH62093.1"/>
    <property type="molecule type" value="Genomic_DNA"/>
</dbReference>
<dbReference type="SUPFAM" id="SSF46689">
    <property type="entry name" value="Homeodomain-like"/>
    <property type="match status" value="1"/>
</dbReference>
<dbReference type="InterPro" id="IPR014710">
    <property type="entry name" value="RmlC-like_jellyroll"/>
</dbReference>
<dbReference type="Gene3D" id="1.10.10.60">
    <property type="entry name" value="Homeodomain-like"/>
    <property type="match status" value="1"/>
</dbReference>
<dbReference type="PANTHER" id="PTHR43280">
    <property type="entry name" value="ARAC-FAMILY TRANSCRIPTIONAL REGULATOR"/>
    <property type="match status" value="1"/>
</dbReference>
<dbReference type="Proteomes" id="UP000190626">
    <property type="component" value="Unassembled WGS sequence"/>
</dbReference>